<evidence type="ECO:0000256" key="9">
    <source>
        <dbReference type="ARBA" id="ARBA00023004"/>
    </source>
</evidence>
<dbReference type="EMBL" id="LUGG01000004">
    <property type="protein sequence ID" value="OBZ75703.1"/>
    <property type="molecule type" value="Genomic_DNA"/>
</dbReference>
<evidence type="ECO:0000256" key="5">
    <source>
        <dbReference type="ARBA" id="ARBA00022692"/>
    </source>
</evidence>
<comment type="cofactor">
    <cofactor evidence="1 12">
        <name>heme</name>
        <dbReference type="ChEBI" id="CHEBI:30413"/>
    </cofactor>
</comment>
<reference evidence="14 15" key="1">
    <citation type="submission" date="2016-03" db="EMBL/GenBank/DDBJ databases">
        <title>Whole genome sequencing of Grifola frondosa 9006-11.</title>
        <authorList>
            <person name="Min B."/>
            <person name="Park H."/>
            <person name="Kim J.-G."/>
            <person name="Cho H."/>
            <person name="Oh Y.-L."/>
            <person name="Kong W.-S."/>
            <person name="Choi I.-G."/>
        </authorList>
    </citation>
    <scope>NUCLEOTIDE SEQUENCE [LARGE SCALE GENOMIC DNA]</scope>
    <source>
        <strain evidence="14 15">9006-11</strain>
    </source>
</reference>
<dbReference type="GO" id="GO:0016020">
    <property type="term" value="C:membrane"/>
    <property type="evidence" value="ECO:0007669"/>
    <property type="project" value="UniProtKB-SubCell"/>
</dbReference>
<gene>
    <name evidence="14" type="primary">CYP503A1_3</name>
    <name evidence="14" type="ORF">A0H81_04388</name>
</gene>
<keyword evidence="15" id="KW-1185">Reference proteome</keyword>
<dbReference type="InterPro" id="IPR017972">
    <property type="entry name" value="Cyt_P450_CS"/>
</dbReference>
<keyword evidence="9 12" id="KW-0408">Iron</keyword>
<dbReference type="CDD" id="cd11041">
    <property type="entry name" value="CYP503A1-like"/>
    <property type="match status" value="1"/>
</dbReference>
<evidence type="ECO:0000256" key="6">
    <source>
        <dbReference type="ARBA" id="ARBA00022723"/>
    </source>
</evidence>
<dbReference type="PRINTS" id="PR00465">
    <property type="entry name" value="EP450IV"/>
</dbReference>
<keyword evidence="10 13" id="KW-0503">Monooxygenase</keyword>
<protein>
    <submittedName>
        <fullName evidence="14">Ent-kaurene oxidase</fullName>
    </submittedName>
</protein>
<dbReference type="Proteomes" id="UP000092993">
    <property type="component" value="Unassembled WGS sequence"/>
</dbReference>
<evidence type="ECO:0000256" key="8">
    <source>
        <dbReference type="ARBA" id="ARBA00023002"/>
    </source>
</evidence>
<keyword evidence="8 13" id="KW-0560">Oxidoreductase</keyword>
<comment type="caution">
    <text evidence="14">The sequence shown here is derived from an EMBL/GenBank/DDBJ whole genome shotgun (WGS) entry which is preliminary data.</text>
</comment>
<dbReference type="InterPro" id="IPR036396">
    <property type="entry name" value="Cyt_P450_sf"/>
</dbReference>
<evidence type="ECO:0000256" key="12">
    <source>
        <dbReference type="PIRSR" id="PIRSR602403-1"/>
    </source>
</evidence>
<evidence type="ECO:0000256" key="10">
    <source>
        <dbReference type="ARBA" id="ARBA00023033"/>
    </source>
</evidence>
<feature type="binding site" description="axial binding residue" evidence="12">
    <location>
        <position position="467"/>
    </location>
    <ligand>
        <name>heme</name>
        <dbReference type="ChEBI" id="CHEBI:30413"/>
    </ligand>
    <ligandPart>
        <name>Fe</name>
        <dbReference type="ChEBI" id="CHEBI:18248"/>
    </ligandPart>
</feature>
<dbReference type="STRING" id="5627.A0A1C7MFP5"/>
<keyword evidence="5" id="KW-0812">Transmembrane</keyword>
<dbReference type="Gene3D" id="1.10.630.10">
    <property type="entry name" value="Cytochrome P450"/>
    <property type="match status" value="1"/>
</dbReference>
<evidence type="ECO:0000313" key="15">
    <source>
        <dbReference type="Proteomes" id="UP000092993"/>
    </source>
</evidence>
<dbReference type="OMA" id="ICNDAMI"/>
<dbReference type="InterPro" id="IPR002403">
    <property type="entry name" value="Cyt_P450_E_grp-IV"/>
</dbReference>
<keyword evidence="4 12" id="KW-0349">Heme</keyword>
<keyword evidence="7" id="KW-1133">Transmembrane helix</keyword>
<dbReference type="Pfam" id="PF00067">
    <property type="entry name" value="p450"/>
    <property type="match status" value="1"/>
</dbReference>
<keyword evidence="11" id="KW-0472">Membrane</keyword>
<evidence type="ECO:0000313" key="14">
    <source>
        <dbReference type="EMBL" id="OBZ75703.1"/>
    </source>
</evidence>
<dbReference type="GO" id="GO:0005506">
    <property type="term" value="F:iron ion binding"/>
    <property type="evidence" value="ECO:0007669"/>
    <property type="project" value="InterPro"/>
</dbReference>
<evidence type="ECO:0000256" key="7">
    <source>
        <dbReference type="ARBA" id="ARBA00022989"/>
    </source>
</evidence>
<dbReference type="InterPro" id="IPR001128">
    <property type="entry name" value="Cyt_P450"/>
</dbReference>
<dbReference type="PANTHER" id="PTHR46206:SF5">
    <property type="entry name" value="P450, PUTATIVE (EUROFUNG)-RELATED"/>
    <property type="match status" value="1"/>
</dbReference>
<dbReference type="SUPFAM" id="SSF48264">
    <property type="entry name" value="Cytochrome P450"/>
    <property type="match status" value="1"/>
</dbReference>
<dbReference type="PROSITE" id="PS00086">
    <property type="entry name" value="CYTOCHROME_P450"/>
    <property type="match status" value="1"/>
</dbReference>
<proteinExistence type="inferred from homology"/>
<dbReference type="GO" id="GO:0004497">
    <property type="term" value="F:monooxygenase activity"/>
    <property type="evidence" value="ECO:0007669"/>
    <property type="project" value="UniProtKB-KW"/>
</dbReference>
<dbReference type="PANTHER" id="PTHR46206">
    <property type="entry name" value="CYTOCHROME P450"/>
    <property type="match status" value="1"/>
</dbReference>
<evidence type="ECO:0000256" key="1">
    <source>
        <dbReference type="ARBA" id="ARBA00001971"/>
    </source>
</evidence>
<evidence type="ECO:0000256" key="2">
    <source>
        <dbReference type="ARBA" id="ARBA00004370"/>
    </source>
</evidence>
<name>A0A1C7MFP5_GRIFR</name>
<evidence type="ECO:0000256" key="4">
    <source>
        <dbReference type="ARBA" id="ARBA00022617"/>
    </source>
</evidence>
<dbReference type="GO" id="GO:0016705">
    <property type="term" value="F:oxidoreductase activity, acting on paired donors, with incorporation or reduction of molecular oxygen"/>
    <property type="evidence" value="ECO:0007669"/>
    <property type="project" value="InterPro"/>
</dbReference>
<organism evidence="14 15">
    <name type="scientific">Grifola frondosa</name>
    <name type="common">Maitake</name>
    <name type="synonym">Polyporus frondosus</name>
    <dbReference type="NCBI Taxonomy" id="5627"/>
    <lineage>
        <taxon>Eukaryota</taxon>
        <taxon>Fungi</taxon>
        <taxon>Dikarya</taxon>
        <taxon>Basidiomycota</taxon>
        <taxon>Agaricomycotina</taxon>
        <taxon>Agaricomycetes</taxon>
        <taxon>Polyporales</taxon>
        <taxon>Grifolaceae</taxon>
        <taxon>Grifola</taxon>
    </lineage>
</organism>
<dbReference type="OrthoDB" id="1844152at2759"/>
<dbReference type="AlphaFoldDB" id="A0A1C7MFP5"/>
<accession>A0A1C7MFP5</accession>
<sequence length="522" mass="59340">MCVDLYRYNNHQSTLLSHSHKALACLPSIALDVADIALSYEYPMQRKYDHIPSVGSGGLIFSYFTALRYLIKANVVIQEGYEKYKGRIFKVPEMSQWLLIASGDELVEELRNAPESVLSMEAAMADILQSDYTLGRTIREDTYHIVYNSLIFEQELGLDLIDVKIHHDAWTPLKVVDLSTRVACRSSNRSFVGLPLCRVEDYCAVNTQFAINVMIGSAFINLFPEFLKSTVGRIFTEVSGHLRKTVKHLRPIIEERKSKIAEYGLHYPDKPNDFLSWLIDNTPPGPLDSTENLALRMLNMNFVALHTTSMSFVHALYNLAAKSEYVEPLREEIEVCLGTDPTGWTKEAFARCWKLDSFLKETQRLNGLGALSLPRKAMRAYTFRDGTTVPKGAMISATQTATHHDPAYYDSPNDFDGFRFSRVRERAEELHREGEELADQSSEDDWRYRLTGTGLNYLAFGGGKHVCPGRFFATLELKCMMAFTLLRYDVKMENEGVRPPDTWFGPACVPSLSAEVLFRLRR</sequence>
<comment type="subcellular location">
    <subcellularLocation>
        <location evidence="2">Membrane</location>
    </subcellularLocation>
</comment>
<dbReference type="GO" id="GO:0020037">
    <property type="term" value="F:heme binding"/>
    <property type="evidence" value="ECO:0007669"/>
    <property type="project" value="InterPro"/>
</dbReference>
<evidence type="ECO:0000256" key="11">
    <source>
        <dbReference type="ARBA" id="ARBA00023136"/>
    </source>
</evidence>
<evidence type="ECO:0000256" key="13">
    <source>
        <dbReference type="RuleBase" id="RU000461"/>
    </source>
</evidence>
<comment type="similarity">
    <text evidence="3 13">Belongs to the cytochrome P450 family.</text>
</comment>
<keyword evidence="6 12" id="KW-0479">Metal-binding</keyword>
<evidence type="ECO:0000256" key="3">
    <source>
        <dbReference type="ARBA" id="ARBA00010617"/>
    </source>
</evidence>